<reference evidence="2" key="1">
    <citation type="submission" date="2021-02" db="EMBL/GenBank/DDBJ databases">
        <authorList>
            <person name="Dougan E. K."/>
            <person name="Rhodes N."/>
            <person name="Thang M."/>
            <person name="Chan C."/>
        </authorList>
    </citation>
    <scope>NUCLEOTIDE SEQUENCE</scope>
</reference>
<evidence type="ECO:0000313" key="2">
    <source>
        <dbReference type="EMBL" id="CAE7525591.1"/>
    </source>
</evidence>
<dbReference type="OrthoDB" id="436302at2759"/>
<sequence length="201" mass="21758">QLLGALETGTWETPGSAGLMEDAAEAKLISEELRLECEIRSLEMEISLMDMKRQIEVQEEHLQDWQQMLAKSKAGRLECEKLQGAQEELAQLRAKCAAIEAKRPPRMPSPTRAIPAEEGFLDEDARKEVDAPETAGKEAKVPPRACSRKEAPAELKRRGSERSSRGGSSRAAAAAAAAVVARGQSSGTRGGYGPARPVSHR</sequence>
<name>A0A812TIY1_9DINO</name>
<keyword evidence="3" id="KW-1185">Reference proteome</keyword>
<feature type="compositionally biased region" description="Basic and acidic residues" evidence="1">
    <location>
        <begin position="123"/>
        <end position="164"/>
    </location>
</feature>
<protein>
    <submittedName>
        <fullName evidence="2">HdaC protein</fullName>
    </submittedName>
</protein>
<gene>
    <name evidence="2" type="primary">hdaC</name>
    <name evidence="2" type="ORF">SNEC2469_LOCUS15058</name>
</gene>
<dbReference type="EMBL" id="CAJNJA010024367">
    <property type="protein sequence ID" value="CAE7525591.1"/>
    <property type="molecule type" value="Genomic_DNA"/>
</dbReference>
<feature type="region of interest" description="Disordered" evidence="1">
    <location>
        <begin position="101"/>
        <end position="201"/>
    </location>
</feature>
<dbReference type="Proteomes" id="UP000601435">
    <property type="component" value="Unassembled WGS sequence"/>
</dbReference>
<evidence type="ECO:0000313" key="3">
    <source>
        <dbReference type="Proteomes" id="UP000601435"/>
    </source>
</evidence>
<evidence type="ECO:0000256" key="1">
    <source>
        <dbReference type="SAM" id="MobiDB-lite"/>
    </source>
</evidence>
<feature type="non-terminal residue" evidence="2">
    <location>
        <position position="1"/>
    </location>
</feature>
<feature type="compositionally biased region" description="Low complexity" evidence="1">
    <location>
        <begin position="165"/>
        <end position="187"/>
    </location>
</feature>
<organism evidence="2 3">
    <name type="scientific">Symbiodinium necroappetens</name>
    <dbReference type="NCBI Taxonomy" id="1628268"/>
    <lineage>
        <taxon>Eukaryota</taxon>
        <taxon>Sar</taxon>
        <taxon>Alveolata</taxon>
        <taxon>Dinophyceae</taxon>
        <taxon>Suessiales</taxon>
        <taxon>Symbiodiniaceae</taxon>
        <taxon>Symbiodinium</taxon>
    </lineage>
</organism>
<comment type="caution">
    <text evidence="2">The sequence shown here is derived from an EMBL/GenBank/DDBJ whole genome shotgun (WGS) entry which is preliminary data.</text>
</comment>
<accession>A0A812TIY1</accession>
<proteinExistence type="predicted"/>
<dbReference type="AlphaFoldDB" id="A0A812TIY1"/>